<protein>
    <submittedName>
        <fullName evidence="10">ATP-binding cassette, subfamily C, CydC</fullName>
    </submittedName>
</protein>
<dbReference type="SUPFAM" id="SSF90123">
    <property type="entry name" value="ABC transporter transmembrane region"/>
    <property type="match status" value="1"/>
</dbReference>
<evidence type="ECO:0000256" key="2">
    <source>
        <dbReference type="ARBA" id="ARBA00022692"/>
    </source>
</evidence>
<evidence type="ECO:0000313" key="10">
    <source>
        <dbReference type="EMBL" id="SDL68693.1"/>
    </source>
</evidence>
<feature type="transmembrane region" description="Helical" evidence="7">
    <location>
        <begin position="155"/>
        <end position="173"/>
    </location>
</feature>
<dbReference type="Gene3D" id="1.20.1560.10">
    <property type="entry name" value="ABC transporter type 1, transmembrane domain"/>
    <property type="match status" value="1"/>
</dbReference>
<dbReference type="GO" id="GO:0016887">
    <property type="term" value="F:ATP hydrolysis activity"/>
    <property type="evidence" value="ECO:0007669"/>
    <property type="project" value="InterPro"/>
</dbReference>
<evidence type="ECO:0000256" key="4">
    <source>
        <dbReference type="ARBA" id="ARBA00022840"/>
    </source>
</evidence>
<organism evidence="10 11">
    <name type="scientific">Corynebacterium mycetoides</name>
    <dbReference type="NCBI Taxonomy" id="38302"/>
    <lineage>
        <taxon>Bacteria</taxon>
        <taxon>Bacillati</taxon>
        <taxon>Actinomycetota</taxon>
        <taxon>Actinomycetes</taxon>
        <taxon>Mycobacteriales</taxon>
        <taxon>Corynebacteriaceae</taxon>
        <taxon>Corynebacterium</taxon>
    </lineage>
</organism>
<dbReference type="GO" id="GO:0005886">
    <property type="term" value="C:plasma membrane"/>
    <property type="evidence" value="ECO:0007669"/>
    <property type="project" value="UniProtKB-SubCell"/>
</dbReference>
<dbReference type="PANTHER" id="PTHR24221:SF653">
    <property type="entry name" value="TRANSPORT ATP-BINDING PROTEIN CYDC"/>
    <property type="match status" value="1"/>
</dbReference>
<dbReference type="AlphaFoldDB" id="A0A1G9M3J3"/>
<dbReference type="GO" id="GO:0034775">
    <property type="term" value="P:glutathione transmembrane transport"/>
    <property type="evidence" value="ECO:0007669"/>
    <property type="project" value="InterPro"/>
</dbReference>
<accession>A0A1G9M3J3</accession>
<keyword evidence="11" id="KW-1185">Reference proteome</keyword>
<feature type="transmembrane region" description="Helical" evidence="7">
    <location>
        <begin position="49"/>
        <end position="67"/>
    </location>
</feature>
<dbReference type="PROSITE" id="PS50929">
    <property type="entry name" value="ABC_TM1F"/>
    <property type="match status" value="1"/>
</dbReference>
<dbReference type="Pfam" id="PF00005">
    <property type="entry name" value="ABC_tran"/>
    <property type="match status" value="1"/>
</dbReference>
<dbReference type="InterPro" id="IPR039421">
    <property type="entry name" value="Type_1_exporter"/>
</dbReference>
<sequence length="495" mass="52067">MRNAISLLRVAGVKPGAVALAVAAAAVTLLSALSLTVLSGWLITRAWQMPPVLHLSVAITAVRGLGISRAMFRYIDRIVAHQLALGALSELRAKVYDALASSAATSRGQGHVYVVDDTERVTDFLVRSHIPRLVAVVVSLAALGLAAWLSPPAALVMAAALAVTGFVVPRIAARSNRRAREVEESTEFAVGLDQVLQHRVEFAAAGRAEALIGEVAEASQRVTREKLAAQRSTVAAEAIQTVATGAAALGVAAIAVATYSGNPTWLGMLLMLSLAAFESHGPLPAAARHADDAARAASRLSNLLNTQRADVAGPAVSDTVEARDLRTIYGDTVWNLRVEPGERLLVRGPSGSGKTTMLETLAGLVPAASGEATAPASTRFYAEDAWVFSTSVRENLRVGTPELDDTLATRVLSAVGFPFDLDFVLDNGADSLSAGQRRRLLLARALCSDADVLLLDEPTAHLTPDDSADLMHMLLNSPLPGPKPQRTVIVVAHEN</sequence>
<reference evidence="11" key="1">
    <citation type="submission" date="2016-10" db="EMBL/GenBank/DDBJ databases">
        <authorList>
            <person name="Varghese N."/>
            <person name="Submissions S."/>
        </authorList>
    </citation>
    <scope>NUCLEOTIDE SEQUENCE [LARGE SCALE GENOMIC DNA]</scope>
    <source>
        <strain evidence="11">DSM 20632</strain>
    </source>
</reference>
<comment type="subcellular location">
    <subcellularLocation>
        <location evidence="1">Cell membrane</location>
        <topology evidence="1">Multi-pass membrane protein</topology>
    </subcellularLocation>
</comment>
<dbReference type="InterPro" id="IPR027417">
    <property type="entry name" value="P-loop_NTPase"/>
</dbReference>
<dbReference type="InterPro" id="IPR003593">
    <property type="entry name" value="AAA+_ATPase"/>
</dbReference>
<feature type="transmembrane region" description="Helical" evidence="7">
    <location>
        <begin position="130"/>
        <end position="149"/>
    </location>
</feature>
<feature type="domain" description="ABC transmembrane type-1" evidence="9">
    <location>
        <begin position="19"/>
        <end position="295"/>
    </location>
</feature>
<dbReference type="SMART" id="SM00382">
    <property type="entry name" value="AAA"/>
    <property type="match status" value="1"/>
</dbReference>
<evidence type="ECO:0000259" key="8">
    <source>
        <dbReference type="PROSITE" id="PS50893"/>
    </source>
</evidence>
<dbReference type="InterPro" id="IPR014223">
    <property type="entry name" value="ABC_CydC/D"/>
</dbReference>
<dbReference type="GO" id="GO:0140359">
    <property type="term" value="F:ABC-type transporter activity"/>
    <property type="evidence" value="ECO:0007669"/>
    <property type="project" value="InterPro"/>
</dbReference>
<evidence type="ECO:0000256" key="7">
    <source>
        <dbReference type="SAM" id="Phobius"/>
    </source>
</evidence>
<evidence type="ECO:0000313" key="11">
    <source>
        <dbReference type="Proteomes" id="UP000199350"/>
    </source>
</evidence>
<evidence type="ECO:0000256" key="1">
    <source>
        <dbReference type="ARBA" id="ARBA00004651"/>
    </source>
</evidence>
<proteinExistence type="predicted"/>
<dbReference type="OrthoDB" id="3237158at2"/>
<dbReference type="InterPro" id="IPR017871">
    <property type="entry name" value="ABC_transporter-like_CS"/>
</dbReference>
<name>A0A1G9M3J3_9CORY</name>
<keyword evidence="3" id="KW-0547">Nucleotide-binding</keyword>
<dbReference type="InterPro" id="IPR036640">
    <property type="entry name" value="ABC1_TM_sf"/>
</dbReference>
<dbReference type="InterPro" id="IPR011527">
    <property type="entry name" value="ABC1_TM_dom"/>
</dbReference>
<dbReference type="GO" id="GO:0005524">
    <property type="term" value="F:ATP binding"/>
    <property type="evidence" value="ECO:0007669"/>
    <property type="project" value="UniProtKB-KW"/>
</dbReference>
<dbReference type="PROSITE" id="PS00211">
    <property type="entry name" value="ABC_TRANSPORTER_1"/>
    <property type="match status" value="1"/>
</dbReference>
<feature type="domain" description="ABC transporter" evidence="8">
    <location>
        <begin position="314"/>
        <end position="495"/>
    </location>
</feature>
<dbReference type="SUPFAM" id="SSF52540">
    <property type="entry name" value="P-loop containing nucleoside triphosphate hydrolases"/>
    <property type="match status" value="1"/>
</dbReference>
<dbReference type="GO" id="GO:0045454">
    <property type="term" value="P:cell redox homeostasis"/>
    <property type="evidence" value="ECO:0007669"/>
    <property type="project" value="InterPro"/>
</dbReference>
<dbReference type="EMBL" id="LT629700">
    <property type="protein sequence ID" value="SDL68693.1"/>
    <property type="molecule type" value="Genomic_DNA"/>
</dbReference>
<keyword evidence="2 7" id="KW-0812">Transmembrane</keyword>
<dbReference type="PROSITE" id="PS50893">
    <property type="entry name" value="ABC_TRANSPORTER_2"/>
    <property type="match status" value="1"/>
</dbReference>
<dbReference type="GO" id="GO:0034040">
    <property type="term" value="F:ATPase-coupled lipid transmembrane transporter activity"/>
    <property type="evidence" value="ECO:0007669"/>
    <property type="project" value="TreeGrafter"/>
</dbReference>
<gene>
    <name evidence="10" type="ORF">SAMN04488535_0418</name>
</gene>
<feature type="transmembrane region" description="Helical" evidence="7">
    <location>
        <begin position="20"/>
        <end position="43"/>
    </location>
</feature>
<dbReference type="Gene3D" id="3.40.50.300">
    <property type="entry name" value="P-loop containing nucleotide triphosphate hydrolases"/>
    <property type="match status" value="1"/>
</dbReference>
<dbReference type="NCBIfam" id="TIGR02868">
    <property type="entry name" value="CydC"/>
    <property type="match status" value="1"/>
</dbReference>
<dbReference type="Proteomes" id="UP000199350">
    <property type="component" value="Chromosome I"/>
</dbReference>
<dbReference type="InterPro" id="IPR003439">
    <property type="entry name" value="ABC_transporter-like_ATP-bd"/>
</dbReference>
<dbReference type="STRING" id="38302.SAMN04488535_0418"/>
<keyword evidence="4 10" id="KW-0067">ATP-binding</keyword>
<evidence type="ECO:0000256" key="6">
    <source>
        <dbReference type="ARBA" id="ARBA00023136"/>
    </source>
</evidence>
<dbReference type="PANTHER" id="PTHR24221">
    <property type="entry name" value="ATP-BINDING CASSETTE SUB-FAMILY B"/>
    <property type="match status" value="1"/>
</dbReference>
<dbReference type="RefSeq" id="WP_092148132.1">
    <property type="nucleotide sequence ID" value="NZ_LT629700.1"/>
</dbReference>
<evidence type="ECO:0000256" key="5">
    <source>
        <dbReference type="ARBA" id="ARBA00022989"/>
    </source>
</evidence>
<evidence type="ECO:0000256" key="3">
    <source>
        <dbReference type="ARBA" id="ARBA00022741"/>
    </source>
</evidence>
<evidence type="ECO:0000259" key="9">
    <source>
        <dbReference type="PROSITE" id="PS50929"/>
    </source>
</evidence>
<keyword evidence="6 7" id="KW-0472">Membrane</keyword>
<keyword evidence="5 7" id="KW-1133">Transmembrane helix</keyword>